<proteinExistence type="predicted"/>
<dbReference type="AlphaFoldDB" id="M5ELA8"/>
<keyword evidence="2" id="KW-1185">Reference proteome</keyword>
<dbReference type="STRING" id="1297569.MESS2_1480009"/>
<accession>M5ELA8</accession>
<organism evidence="1 2">
    <name type="scientific">Mesorhizobium metallidurans STM 2683</name>
    <dbReference type="NCBI Taxonomy" id="1297569"/>
    <lineage>
        <taxon>Bacteria</taxon>
        <taxon>Pseudomonadati</taxon>
        <taxon>Pseudomonadota</taxon>
        <taxon>Alphaproteobacteria</taxon>
        <taxon>Hyphomicrobiales</taxon>
        <taxon>Phyllobacteriaceae</taxon>
        <taxon>Mesorhizobium</taxon>
    </lineage>
</organism>
<name>M5ELA8_9HYPH</name>
<dbReference type="EMBL" id="CAUM01000055">
    <property type="protein sequence ID" value="CCV04963.1"/>
    <property type="molecule type" value="Genomic_DNA"/>
</dbReference>
<comment type="caution">
    <text evidence="1">The sequence shown here is derived from an EMBL/GenBank/DDBJ whole genome shotgun (WGS) entry which is preliminary data.</text>
</comment>
<evidence type="ECO:0000313" key="1">
    <source>
        <dbReference type="EMBL" id="CCV04963.1"/>
    </source>
</evidence>
<dbReference type="Proteomes" id="UP000012062">
    <property type="component" value="Unassembled WGS sequence"/>
</dbReference>
<protein>
    <submittedName>
        <fullName evidence="1">Uncharacterized protein</fullName>
    </submittedName>
</protein>
<gene>
    <name evidence="1" type="ORF">MESS2_1480009</name>
</gene>
<evidence type="ECO:0000313" key="2">
    <source>
        <dbReference type="Proteomes" id="UP000012062"/>
    </source>
</evidence>
<sequence>MPRPLMKLAAVGNVRQILSEGLGSVIIYSESRKKLGKASKSIRIDVDSAQVLDQYFFEARKNRAFVPTFGLV</sequence>
<reference evidence="1 2" key="1">
    <citation type="submission" date="2013-02" db="EMBL/GenBank/DDBJ databases">
        <authorList>
            <person name="Genoscope - CEA"/>
        </authorList>
    </citation>
    <scope>NUCLEOTIDE SEQUENCE [LARGE SCALE GENOMIC DNA]</scope>
    <source>
        <strain evidence="1 2">STM 2683</strain>
    </source>
</reference>